<gene>
    <name evidence="1" type="ORF">SM124_13170</name>
</gene>
<organism evidence="1 2">
    <name type="scientific">Robertmurraya mangrovi</name>
    <dbReference type="NCBI Taxonomy" id="3098077"/>
    <lineage>
        <taxon>Bacteria</taxon>
        <taxon>Bacillati</taxon>
        <taxon>Bacillota</taxon>
        <taxon>Bacilli</taxon>
        <taxon>Bacillales</taxon>
        <taxon>Bacillaceae</taxon>
        <taxon>Robertmurraya</taxon>
    </lineage>
</organism>
<dbReference type="EMBL" id="JAXOFX010000008">
    <property type="protein sequence ID" value="MDZ5472683.1"/>
    <property type="molecule type" value="Genomic_DNA"/>
</dbReference>
<keyword evidence="2" id="KW-1185">Reference proteome</keyword>
<name>A0ABU5IZU7_9BACI</name>
<dbReference type="RefSeq" id="WP_322446986.1">
    <property type="nucleotide sequence ID" value="NZ_JAXOFX010000008.1"/>
</dbReference>
<comment type="caution">
    <text evidence="1">The sequence shown here is derived from an EMBL/GenBank/DDBJ whole genome shotgun (WGS) entry which is preliminary data.</text>
</comment>
<evidence type="ECO:0000313" key="2">
    <source>
        <dbReference type="Proteomes" id="UP001290455"/>
    </source>
</evidence>
<evidence type="ECO:0000313" key="1">
    <source>
        <dbReference type="EMBL" id="MDZ5472683.1"/>
    </source>
</evidence>
<proteinExistence type="predicted"/>
<accession>A0ABU5IZU7</accession>
<reference evidence="1 2" key="1">
    <citation type="submission" date="2023-11" db="EMBL/GenBank/DDBJ databases">
        <title>Bacillus jintuensis, isolated from a mudflat on the Beibu Gulf coast.</title>
        <authorList>
            <person name="Li M."/>
        </authorList>
    </citation>
    <scope>NUCLEOTIDE SEQUENCE [LARGE SCALE GENOMIC DNA]</scope>
    <source>
        <strain evidence="1 2">31A1R</strain>
    </source>
</reference>
<dbReference type="Proteomes" id="UP001290455">
    <property type="component" value="Unassembled WGS sequence"/>
</dbReference>
<protein>
    <submittedName>
        <fullName evidence="1">Uncharacterized protein</fullName>
    </submittedName>
</protein>
<sequence length="201" mass="22622">MNIRISLVISILFVLLVAYLTHLEEPEKELIISEAKLVIPFDTLEEMHSMSPLIVVAKKTSFKPVIQLDGLGHPIFDYTVSTLKIITVIKDETGKHLSPETDIRILETVASTRTKTYSTAGYMPMKVDHPYLLFLDYNLSEEGPLVGAYNIQGISVGKFPIEPDTGAITQLTPRESKHLTPYILHLHQDFAKSITKYDNLK</sequence>